<accession>A0A8J2LES7</accession>
<dbReference type="OrthoDB" id="6611988at2759"/>
<evidence type="ECO:0000259" key="2">
    <source>
        <dbReference type="Pfam" id="PF25273"/>
    </source>
</evidence>
<comment type="caution">
    <text evidence="3">The sequence shown here is derived from an EMBL/GenBank/DDBJ whole genome shotgun (WGS) entry which is preliminary data.</text>
</comment>
<feature type="compositionally biased region" description="Polar residues" evidence="1">
    <location>
        <begin position="1"/>
        <end position="10"/>
    </location>
</feature>
<feature type="domain" description="DUF7869" evidence="2">
    <location>
        <begin position="340"/>
        <end position="523"/>
    </location>
</feature>
<evidence type="ECO:0000313" key="3">
    <source>
        <dbReference type="EMBL" id="CAG7821268.1"/>
    </source>
</evidence>
<dbReference type="PANTHER" id="PTHR10773:SF19">
    <property type="match status" value="1"/>
</dbReference>
<dbReference type="Proteomes" id="UP000708208">
    <property type="component" value="Unassembled WGS sequence"/>
</dbReference>
<dbReference type="InterPro" id="IPR057191">
    <property type="entry name" value="DUF7869"/>
</dbReference>
<evidence type="ECO:0000313" key="4">
    <source>
        <dbReference type="Proteomes" id="UP000708208"/>
    </source>
</evidence>
<protein>
    <recommendedName>
        <fullName evidence="2">DUF7869 domain-containing protein</fullName>
    </recommendedName>
</protein>
<organism evidence="3 4">
    <name type="scientific">Allacma fusca</name>
    <dbReference type="NCBI Taxonomy" id="39272"/>
    <lineage>
        <taxon>Eukaryota</taxon>
        <taxon>Metazoa</taxon>
        <taxon>Ecdysozoa</taxon>
        <taxon>Arthropoda</taxon>
        <taxon>Hexapoda</taxon>
        <taxon>Collembola</taxon>
        <taxon>Symphypleona</taxon>
        <taxon>Sminthuridae</taxon>
        <taxon>Allacma</taxon>
    </lineage>
</organism>
<gene>
    <name evidence="3" type="ORF">AFUS01_LOCUS31617</name>
</gene>
<reference evidence="3" key="1">
    <citation type="submission" date="2021-06" db="EMBL/GenBank/DDBJ databases">
        <authorList>
            <person name="Hodson N. C."/>
            <person name="Mongue J. A."/>
            <person name="Jaron S. K."/>
        </authorList>
    </citation>
    <scope>NUCLEOTIDE SEQUENCE</scope>
</reference>
<dbReference type="EMBL" id="CAJVCH010505333">
    <property type="protein sequence ID" value="CAG7821268.1"/>
    <property type="molecule type" value="Genomic_DNA"/>
</dbReference>
<sequence length="594" mass="69330">MSESDFNSMNWAKPPNRRINPFEHGRRKNKLLKDAGQEYEIVKGKDKGKKRVAKVPPTGEKLCRCSRSGCNLPAEFYRIVFDEFYGMNSPEQYRFLADHIDITEPARRDVKENSRRIFTYKYWIKIRGVRHQVCEKMFLTTLCMKDSSLRKTKLKLQQGVTKFDDGRGRTRGVHKNLITEEVKGRIRQHILALPSTESHYSRREGGGQRRYLDAGLSIARLHAFYNDEMNLKQLPTCKLSSYRHIFKSEFDLKFGNPVSDSCGYCDDWYASIARETNAAKKAKLRQEHSDHLLIAENTRKAHQQDRNDPERSVFSITTDMEKVLFLPQLTCGEIYFKRTLTTYNLGIHETGTKNAFMYLWDQTVAKSCAQDVISCIWKYITNSFEILGNSESRSFIIWSDRCVGQYNNGYTVIFLKFLVDKRYFTQVEHKFFCTGHSYMECDRDFGVIEKRFRDLKPIVPNDIIEVVETARLENPFKVTQMNQNDFLNFNYLLECVMLPASLKVTKYLCFRYTTDVANVIFAKIKHDDKTWVRFNLRLRNTNNQSLGSISLCPTNTTALPIQAEKAKDLRTLMSKIPDVAKHNYYERLTRSVQS</sequence>
<keyword evidence="4" id="KW-1185">Reference proteome</keyword>
<name>A0A8J2LES7_9HEXA</name>
<dbReference type="AlphaFoldDB" id="A0A8J2LES7"/>
<feature type="region of interest" description="Disordered" evidence="1">
    <location>
        <begin position="1"/>
        <end position="27"/>
    </location>
</feature>
<dbReference type="Pfam" id="PF25273">
    <property type="entry name" value="DUF7869"/>
    <property type="match status" value="1"/>
</dbReference>
<evidence type="ECO:0000256" key="1">
    <source>
        <dbReference type="SAM" id="MobiDB-lite"/>
    </source>
</evidence>
<dbReference type="PANTHER" id="PTHR10773">
    <property type="entry name" value="DNA-DIRECTED RNA POLYMERASES I, II, AND III SUBUNIT RPABC2"/>
    <property type="match status" value="1"/>
</dbReference>
<proteinExistence type="predicted"/>